<sequence length="99" mass="10691">MQRSCGAELFLNMVCLVPCCSSSPATRGSVMLDVQAMISSASGRCSCVERLTISLVVFLPACSCHRETPRASVRNAVAVFRPCREGEHEGVAETRRDKA</sequence>
<evidence type="ECO:0000313" key="3">
    <source>
        <dbReference type="Proteomes" id="UP000324222"/>
    </source>
</evidence>
<keyword evidence="3" id="KW-1185">Reference proteome</keyword>
<comment type="caution">
    <text evidence="2">The sequence shown here is derived from an EMBL/GenBank/DDBJ whole genome shotgun (WGS) entry which is preliminary data.</text>
</comment>
<organism evidence="2 3">
    <name type="scientific">Portunus trituberculatus</name>
    <name type="common">Swimming crab</name>
    <name type="synonym">Neptunus trituberculatus</name>
    <dbReference type="NCBI Taxonomy" id="210409"/>
    <lineage>
        <taxon>Eukaryota</taxon>
        <taxon>Metazoa</taxon>
        <taxon>Ecdysozoa</taxon>
        <taxon>Arthropoda</taxon>
        <taxon>Crustacea</taxon>
        <taxon>Multicrustacea</taxon>
        <taxon>Malacostraca</taxon>
        <taxon>Eumalacostraca</taxon>
        <taxon>Eucarida</taxon>
        <taxon>Decapoda</taxon>
        <taxon>Pleocyemata</taxon>
        <taxon>Brachyura</taxon>
        <taxon>Eubrachyura</taxon>
        <taxon>Portunoidea</taxon>
        <taxon>Portunidae</taxon>
        <taxon>Portuninae</taxon>
        <taxon>Portunus</taxon>
    </lineage>
</organism>
<keyword evidence="1" id="KW-0732">Signal</keyword>
<protein>
    <recommendedName>
        <fullName evidence="4">Secreted protein</fullName>
    </recommendedName>
</protein>
<evidence type="ECO:0000313" key="2">
    <source>
        <dbReference type="EMBL" id="MPC49903.1"/>
    </source>
</evidence>
<feature type="signal peptide" evidence="1">
    <location>
        <begin position="1"/>
        <end position="22"/>
    </location>
</feature>
<proteinExistence type="predicted"/>
<feature type="chain" id="PRO_5023032095" description="Secreted protein" evidence="1">
    <location>
        <begin position="23"/>
        <end position="99"/>
    </location>
</feature>
<name>A0A5B7FY23_PORTR</name>
<dbReference type="Proteomes" id="UP000324222">
    <property type="component" value="Unassembled WGS sequence"/>
</dbReference>
<gene>
    <name evidence="2" type="ORF">E2C01_043718</name>
</gene>
<dbReference type="EMBL" id="VSRR010009169">
    <property type="protein sequence ID" value="MPC49903.1"/>
    <property type="molecule type" value="Genomic_DNA"/>
</dbReference>
<accession>A0A5B7FY23</accession>
<dbReference type="AlphaFoldDB" id="A0A5B7FY23"/>
<evidence type="ECO:0000256" key="1">
    <source>
        <dbReference type="SAM" id="SignalP"/>
    </source>
</evidence>
<evidence type="ECO:0008006" key="4">
    <source>
        <dbReference type="Google" id="ProtNLM"/>
    </source>
</evidence>
<reference evidence="2 3" key="1">
    <citation type="submission" date="2019-05" db="EMBL/GenBank/DDBJ databases">
        <title>Another draft genome of Portunus trituberculatus and its Hox gene families provides insights of decapod evolution.</title>
        <authorList>
            <person name="Jeong J.-H."/>
            <person name="Song I."/>
            <person name="Kim S."/>
            <person name="Choi T."/>
            <person name="Kim D."/>
            <person name="Ryu S."/>
            <person name="Kim W."/>
        </authorList>
    </citation>
    <scope>NUCLEOTIDE SEQUENCE [LARGE SCALE GENOMIC DNA]</scope>
    <source>
        <tissue evidence="2">Muscle</tissue>
    </source>
</reference>